<evidence type="ECO:0000259" key="1">
    <source>
        <dbReference type="Pfam" id="PF10418"/>
    </source>
</evidence>
<organism evidence="2">
    <name type="scientific">uncultured organism</name>
    <dbReference type="NCBI Taxonomy" id="155900"/>
    <lineage>
        <taxon>unclassified sequences</taxon>
        <taxon>environmental samples</taxon>
    </lineage>
</organism>
<dbReference type="PANTHER" id="PTHR43513:SF3">
    <property type="entry name" value="DIHYDROOROTATE DEHYDROGENASE B (NAD(+)), ELECTRON TRANSFER SUBUNIT-RELATED"/>
    <property type="match status" value="1"/>
</dbReference>
<dbReference type="SUPFAM" id="SSF63380">
    <property type="entry name" value="Riboflavin synthase domain-like"/>
    <property type="match status" value="1"/>
</dbReference>
<feature type="non-terminal residue" evidence="2">
    <location>
        <position position="1"/>
    </location>
</feature>
<accession>M1PUQ0</accession>
<dbReference type="InterPro" id="IPR050353">
    <property type="entry name" value="PyrK_electron_transfer"/>
</dbReference>
<gene>
    <name evidence="2" type="ORF">FLSS-1_0027</name>
</gene>
<proteinExistence type="predicted"/>
<dbReference type="Gene3D" id="3.40.50.80">
    <property type="entry name" value="Nucleotide-binding domain of ferredoxin-NADP reductase (FNR) module"/>
    <property type="match status" value="1"/>
</dbReference>
<protein>
    <submittedName>
        <fullName evidence="2">Dihydroorotate dehydrogenase electron transfer subunit</fullName>
    </submittedName>
</protein>
<name>M1PUQ0_9ZZZZ</name>
<sequence>EGNMVEFTVNEVGPVTEEMQKLDSGDKIGVRGPYGNWFSPPDGDCMLVGGGCGIIPLRHYFHYYDHPSDPEILYGVESSEDIMFKDELSPVKFSTDDGSLGYHGQVTELFERRLEDSPPDRVFSAGPEPMLYDLFEICREEDLDFQASLERIMKCGIGACGSCLIDDFRVCRDGPVADMDKLEELQEFGRWKRKKSGKREEV</sequence>
<dbReference type="EMBL" id="JX684073">
    <property type="protein sequence ID" value="AGF92839.1"/>
    <property type="molecule type" value="Genomic_DNA"/>
</dbReference>
<feature type="domain" description="Dihydroorotate dehydrogenase electron transfer subunit iron-sulphur cluster binding" evidence="1">
    <location>
        <begin position="150"/>
        <end position="182"/>
    </location>
</feature>
<dbReference type="InterPro" id="IPR019480">
    <property type="entry name" value="Dihydroorotate_DH_Fe-S-bd"/>
</dbReference>
<dbReference type="PANTHER" id="PTHR43513">
    <property type="entry name" value="DIHYDROOROTATE DEHYDROGENASE B (NAD(+)), ELECTRON TRANSFER SUBUNIT"/>
    <property type="match status" value="1"/>
</dbReference>
<dbReference type="SUPFAM" id="SSF52343">
    <property type="entry name" value="Ferredoxin reductase-like, C-terminal NADP-linked domain"/>
    <property type="match status" value="1"/>
</dbReference>
<reference evidence="2" key="1">
    <citation type="journal article" date="2013" name="Syst. Appl. Microbiol.">
        <title>New insights into the archaeal diversity of a hypersaline microbial mat obtained by a metagenomic approach.</title>
        <authorList>
            <person name="Lopez-Lopez A."/>
            <person name="Richter M."/>
            <person name="Pena A."/>
            <person name="Tamames J."/>
            <person name="Rossello-Mora R."/>
        </authorList>
    </citation>
    <scope>NUCLEOTIDE SEQUENCE</scope>
</reference>
<dbReference type="InterPro" id="IPR017938">
    <property type="entry name" value="Riboflavin_synthase-like_b-brl"/>
</dbReference>
<dbReference type="InterPro" id="IPR037117">
    <property type="entry name" value="Dihydroorotate_DH_ele_sf"/>
</dbReference>
<dbReference type="Gene3D" id="2.10.240.10">
    <property type="entry name" value="Dihydroorotate dehydrogenase, electron transfer subunit"/>
    <property type="match status" value="1"/>
</dbReference>
<dbReference type="AlphaFoldDB" id="M1PUQ0"/>
<dbReference type="InterPro" id="IPR039261">
    <property type="entry name" value="FNR_nucleotide-bd"/>
</dbReference>
<evidence type="ECO:0000313" key="2">
    <source>
        <dbReference type="EMBL" id="AGF92839.1"/>
    </source>
</evidence>
<dbReference type="Pfam" id="PF10418">
    <property type="entry name" value="DHODB_Fe-S_bind"/>
    <property type="match status" value="1"/>
</dbReference>